<proteinExistence type="predicted"/>
<gene>
    <name evidence="1" type="ORF">HZH66_000753</name>
</gene>
<dbReference type="AlphaFoldDB" id="A0A834NJM8"/>
<comment type="caution">
    <text evidence="1">The sequence shown here is derived from an EMBL/GenBank/DDBJ whole genome shotgun (WGS) entry which is preliminary data.</text>
</comment>
<evidence type="ECO:0000313" key="1">
    <source>
        <dbReference type="EMBL" id="KAF7411857.1"/>
    </source>
</evidence>
<reference evidence="1" key="1">
    <citation type="journal article" date="2020" name="G3 (Bethesda)">
        <title>High-Quality Assemblies for Three Invasive Social Wasps from the &lt;i&gt;Vespula&lt;/i&gt; Genus.</title>
        <authorList>
            <person name="Harrop T.W.R."/>
            <person name="Guhlin J."/>
            <person name="McLaughlin G.M."/>
            <person name="Permina E."/>
            <person name="Stockwell P."/>
            <person name="Gilligan J."/>
            <person name="Le Lec M.F."/>
            <person name="Gruber M.A.M."/>
            <person name="Quinn O."/>
            <person name="Lovegrove M."/>
            <person name="Duncan E.J."/>
            <person name="Remnant E.J."/>
            <person name="Van Eeckhoven J."/>
            <person name="Graham B."/>
            <person name="Knapp R.A."/>
            <person name="Langford K.W."/>
            <person name="Kronenberg Z."/>
            <person name="Press M.O."/>
            <person name="Eacker S.M."/>
            <person name="Wilson-Rankin E.E."/>
            <person name="Purcell J."/>
            <person name="Lester P.J."/>
            <person name="Dearden P.K."/>
        </authorList>
    </citation>
    <scope>NUCLEOTIDE SEQUENCE</scope>
    <source>
        <strain evidence="1">Marl-1</strain>
    </source>
</reference>
<protein>
    <submittedName>
        <fullName evidence="1">Uncharacterized protein</fullName>
    </submittedName>
</protein>
<sequence>MAIRRRCSNSFRVSSFQTIGKHTQATFTTTNETRIVGTSALPPVEASFTLNRGDGDSRVRNPIHRCEDKLYEPQ</sequence>
<evidence type="ECO:0000313" key="2">
    <source>
        <dbReference type="Proteomes" id="UP000614350"/>
    </source>
</evidence>
<keyword evidence="2" id="KW-1185">Reference proteome</keyword>
<accession>A0A834NJM8</accession>
<name>A0A834NJM8_VESVU</name>
<dbReference type="EMBL" id="JACSEA010000001">
    <property type="protein sequence ID" value="KAF7411857.1"/>
    <property type="molecule type" value="Genomic_DNA"/>
</dbReference>
<organism evidence="1 2">
    <name type="scientific">Vespula vulgaris</name>
    <name type="common">Yellow jacket</name>
    <name type="synonym">Wasp</name>
    <dbReference type="NCBI Taxonomy" id="7454"/>
    <lineage>
        <taxon>Eukaryota</taxon>
        <taxon>Metazoa</taxon>
        <taxon>Ecdysozoa</taxon>
        <taxon>Arthropoda</taxon>
        <taxon>Hexapoda</taxon>
        <taxon>Insecta</taxon>
        <taxon>Pterygota</taxon>
        <taxon>Neoptera</taxon>
        <taxon>Endopterygota</taxon>
        <taxon>Hymenoptera</taxon>
        <taxon>Apocrita</taxon>
        <taxon>Aculeata</taxon>
        <taxon>Vespoidea</taxon>
        <taxon>Vespidae</taxon>
        <taxon>Vespinae</taxon>
        <taxon>Vespula</taxon>
    </lineage>
</organism>
<dbReference type="Proteomes" id="UP000614350">
    <property type="component" value="Unassembled WGS sequence"/>
</dbReference>